<dbReference type="PANTHER" id="PTHR36115">
    <property type="entry name" value="PROLINE-RICH ANTIGEN HOMOLOG-RELATED"/>
    <property type="match status" value="1"/>
</dbReference>
<keyword evidence="2" id="KW-1003">Cell membrane</keyword>
<evidence type="ECO:0000256" key="3">
    <source>
        <dbReference type="ARBA" id="ARBA00022692"/>
    </source>
</evidence>
<proteinExistence type="predicted"/>
<protein>
    <submittedName>
        <fullName evidence="8">RDD family protein</fullName>
    </submittedName>
</protein>
<evidence type="ECO:0000313" key="8">
    <source>
        <dbReference type="EMBL" id="MBC8519496.1"/>
    </source>
</evidence>
<dbReference type="Proteomes" id="UP000654401">
    <property type="component" value="Unassembled WGS sequence"/>
</dbReference>
<sequence>MSYAGFWKRVAAAIIDGVITTIGGFVIGFVFGMVMVVGGTDDPAVLEGMGNILGIILGWVYFAVMESSPTQGTLGKMALGIKVTDLEGNKIGFGKATGRHFGKIISALILLIGFIMVAFTQKKQGLHDMMAGCLVVNK</sequence>
<comment type="subcellular location">
    <subcellularLocation>
        <location evidence="1">Cell membrane</location>
        <topology evidence="1">Multi-pass membrane protein</topology>
    </subcellularLocation>
</comment>
<dbReference type="InterPro" id="IPR051791">
    <property type="entry name" value="Pra-immunoreactive"/>
</dbReference>
<evidence type="ECO:0000256" key="5">
    <source>
        <dbReference type="ARBA" id="ARBA00023136"/>
    </source>
</evidence>
<accession>A0A8J6TQ53</accession>
<dbReference type="GO" id="GO:0005886">
    <property type="term" value="C:plasma membrane"/>
    <property type="evidence" value="ECO:0007669"/>
    <property type="project" value="UniProtKB-SubCell"/>
</dbReference>
<name>A0A8J6TQ53_9GAMM</name>
<dbReference type="Pfam" id="PF06271">
    <property type="entry name" value="RDD"/>
    <property type="match status" value="1"/>
</dbReference>
<evidence type="ECO:0000313" key="9">
    <source>
        <dbReference type="Proteomes" id="UP000654401"/>
    </source>
</evidence>
<gene>
    <name evidence="8" type="ORF">H8D24_03695</name>
</gene>
<keyword evidence="3 6" id="KW-0812">Transmembrane</keyword>
<comment type="caution">
    <text evidence="8">The sequence shown here is derived from an EMBL/GenBank/DDBJ whole genome shotgun (WGS) entry which is preliminary data.</text>
</comment>
<keyword evidence="5 6" id="KW-0472">Membrane</keyword>
<feature type="transmembrane region" description="Helical" evidence="6">
    <location>
        <begin position="44"/>
        <end position="64"/>
    </location>
</feature>
<dbReference type="EMBL" id="JACNFK010000024">
    <property type="protein sequence ID" value="MBC8519496.1"/>
    <property type="molecule type" value="Genomic_DNA"/>
</dbReference>
<dbReference type="PANTHER" id="PTHR36115:SF4">
    <property type="entry name" value="MEMBRANE PROTEIN"/>
    <property type="match status" value="1"/>
</dbReference>
<evidence type="ECO:0000256" key="4">
    <source>
        <dbReference type="ARBA" id="ARBA00022989"/>
    </source>
</evidence>
<dbReference type="InterPro" id="IPR010432">
    <property type="entry name" value="RDD"/>
</dbReference>
<keyword evidence="4 6" id="KW-1133">Transmembrane helix</keyword>
<evidence type="ECO:0000256" key="1">
    <source>
        <dbReference type="ARBA" id="ARBA00004651"/>
    </source>
</evidence>
<feature type="transmembrane region" description="Helical" evidence="6">
    <location>
        <begin position="12"/>
        <end position="37"/>
    </location>
</feature>
<dbReference type="AlphaFoldDB" id="A0A8J6TQ53"/>
<feature type="domain" description="RDD" evidence="7">
    <location>
        <begin position="3"/>
        <end position="132"/>
    </location>
</feature>
<feature type="transmembrane region" description="Helical" evidence="6">
    <location>
        <begin position="101"/>
        <end position="120"/>
    </location>
</feature>
<reference evidence="8 9" key="1">
    <citation type="submission" date="2020-08" db="EMBL/GenBank/DDBJ databases">
        <title>Bridging the membrane lipid divide: bacteria of the FCB group superphylum have the potential to synthesize archaeal ether lipids.</title>
        <authorList>
            <person name="Villanueva L."/>
            <person name="Von Meijenfeldt F.A.B."/>
            <person name="Westbye A.B."/>
            <person name="Yadav S."/>
            <person name="Hopmans E.C."/>
            <person name="Dutilh B.E."/>
            <person name="Sinninghe Damste J.S."/>
        </authorList>
    </citation>
    <scope>NUCLEOTIDE SEQUENCE [LARGE SCALE GENOMIC DNA]</scope>
    <source>
        <strain evidence="8">NIOZ-UU100</strain>
    </source>
</reference>
<evidence type="ECO:0000259" key="7">
    <source>
        <dbReference type="Pfam" id="PF06271"/>
    </source>
</evidence>
<evidence type="ECO:0000256" key="6">
    <source>
        <dbReference type="SAM" id="Phobius"/>
    </source>
</evidence>
<evidence type="ECO:0000256" key="2">
    <source>
        <dbReference type="ARBA" id="ARBA00022475"/>
    </source>
</evidence>
<organism evidence="8 9">
    <name type="scientific">Candidatus Thiopontia autotrophica</name>
    <dbReference type="NCBI Taxonomy" id="2841688"/>
    <lineage>
        <taxon>Bacteria</taxon>
        <taxon>Pseudomonadati</taxon>
        <taxon>Pseudomonadota</taxon>
        <taxon>Gammaproteobacteria</taxon>
        <taxon>Candidatus Thiopontia</taxon>
    </lineage>
</organism>